<keyword evidence="6 7" id="KW-0238">DNA-binding</keyword>
<dbReference type="InterPro" id="IPR036187">
    <property type="entry name" value="DNA_mismatch_repair_MutS_sf"/>
</dbReference>
<evidence type="ECO:0000256" key="1">
    <source>
        <dbReference type="ARBA" id="ARBA00022730"/>
    </source>
</evidence>
<accession>A0A0C2CX27</accession>
<evidence type="ECO:0000259" key="10">
    <source>
        <dbReference type="PROSITE" id="PS50828"/>
    </source>
</evidence>
<dbReference type="GO" id="GO:0006298">
    <property type="term" value="P:mismatch repair"/>
    <property type="evidence" value="ECO:0007669"/>
    <property type="project" value="InterPro"/>
</dbReference>
<dbReference type="InterPro" id="IPR045076">
    <property type="entry name" value="MutS"/>
</dbReference>
<feature type="domain" description="Smr" evidence="10">
    <location>
        <begin position="860"/>
        <end position="935"/>
    </location>
</feature>
<evidence type="ECO:0000256" key="5">
    <source>
        <dbReference type="ARBA" id="ARBA00022884"/>
    </source>
</evidence>
<dbReference type="GO" id="GO:0005524">
    <property type="term" value="F:ATP binding"/>
    <property type="evidence" value="ECO:0007669"/>
    <property type="project" value="UniProtKB-UniRule"/>
</dbReference>
<keyword evidence="8" id="KW-0175">Coiled coil</keyword>
<evidence type="ECO:0000256" key="9">
    <source>
        <dbReference type="SAM" id="MobiDB-lite"/>
    </source>
</evidence>
<dbReference type="GO" id="GO:0043023">
    <property type="term" value="F:ribosomal large subunit binding"/>
    <property type="evidence" value="ECO:0007669"/>
    <property type="project" value="UniProtKB-UniRule"/>
</dbReference>
<comment type="function">
    <text evidence="7">Endonuclease that is involved in the suppression of homologous recombination and thus may have a key role in the control of bacterial genetic diversity.</text>
</comment>
<dbReference type="EC" id="3.6.4.-" evidence="7"/>
<reference evidence="11 12" key="1">
    <citation type="submission" date="2014-12" db="EMBL/GenBank/DDBJ databases">
        <title>Genome assembly of Enhygromyxa salina DSM 15201.</title>
        <authorList>
            <person name="Sharma G."/>
            <person name="Subramanian S."/>
        </authorList>
    </citation>
    <scope>NUCLEOTIDE SEQUENCE [LARGE SCALE GENOMIC DNA]</scope>
    <source>
        <strain evidence="11 12">DSM 15201</strain>
    </source>
</reference>
<organism evidence="11 12">
    <name type="scientific">Enhygromyxa salina</name>
    <dbReference type="NCBI Taxonomy" id="215803"/>
    <lineage>
        <taxon>Bacteria</taxon>
        <taxon>Pseudomonadati</taxon>
        <taxon>Myxococcota</taxon>
        <taxon>Polyangia</taxon>
        <taxon>Nannocystales</taxon>
        <taxon>Nannocystaceae</taxon>
        <taxon>Enhygromyxa</taxon>
    </lineage>
</organism>
<keyword evidence="7" id="KW-0255">Endonuclease</keyword>
<dbReference type="Pfam" id="PF00488">
    <property type="entry name" value="MutS_V"/>
    <property type="match status" value="1"/>
</dbReference>
<dbReference type="GO" id="GO:0072344">
    <property type="term" value="P:rescue of stalled ribosome"/>
    <property type="evidence" value="ECO:0007669"/>
    <property type="project" value="UniProtKB-UniRule"/>
</dbReference>
<comment type="function">
    <text evidence="7">Acts as a ribosome collision sensor, splitting the ribosome into its 2 subunits. Detects stalled/collided 70S ribosomes which it binds and splits by an ATP-hydrolysis driven conformational change. Acts upstream of the ribosome quality control system (RQC), a ribosome-associated complex that mediates the extraction of incompletely synthesized nascent chains from stalled ribosomes and their subsequent degradation. Probably generates substrates for RQC.</text>
</comment>
<dbReference type="HAMAP" id="MF_00092">
    <property type="entry name" value="MutS2"/>
    <property type="match status" value="1"/>
</dbReference>
<dbReference type="EC" id="3.1.-.-" evidence="7"/>
<evidence type="ECO:0000256" key="2">
    <source>
        <dbReference type="ARBA" id="ARBA00022741"/>
    </source>
</evidence>
<dbReference type="Gene3D" id="3.40.50.300">
    <property type="entry name" value="P-loop containing nucleotide triphosphate hydrolases"/>
    <property type="match status" value="1"/>
</dbReference>
<dbReference type="PIRSF" id="PIRSF005814">
    <property type="entry name" value="MutS_YshD"/>
    <property type="match status" value="1"/>
</dbReference>
<evidence type="ECO:0000256" key="4">
    <source>
        <dbReference type="ARBA" id="ARBA00022840"/>
    </source>
</evidence>
<dbReference type="SUPFAM" id="SSF52540">
    <property type="entry name" value="P-loop containing nucleoside triphosphate hydrolases"/>
    <property type="match status" value="1"/>
</dbReference>
<dbReference type="InterPro" id="IPR036063">
    <property type="entry name" value="Smr_dom_sf"/>
</dbReference>
<evidence type="ECO:0000256" key="6">
    <source>
        <dbReference type="ARBA" id="ARBA00023125"/>
    </source>
</evidence>
<evidence type="ECO:0000256" key="8">
    <source>
        <dbReference type="SAM" id="Coils"/>
    </source>
</evidence>
<dbReference type="GO" id="GO:0019843">
    <property type="term" value="F:rRNA binding"/>
    <property type="evidence" value="ECO:0007669"/>
    <property type="project" value="UniProtKB-UniRule"/>
</dbReference>
<evidence type="ECO:0000256" key="7">
    <source>
        <dbReference type="HAMAP-Rule" id="MF_00092"/>
    </source>
</evidence>
<dbReference type="InterPro" id="IPR027417">
    <property type="entry name" value="P-loop_NTPase"/>
</dbReference>
<dbReference type="NCBIfam" id="TIGR01069">
    <property type="entry name" value="mutS2"/>
    <property type="match status" value="1"/>
</dbReference>
<dbReference type="InterPro" id="IPR007696">
    <property type="entry name" value="DNA_mismatch_repair_MutS_core"/>
</dbReference>
<evidence type="ECO:0000256" key="3">
    <source>
        <dbReference type="ARBA" id="ARBA00022801"/>
    </source>
</evidence>
<dbReference type="Pfam" id="PF01713">
    <property type="entry name" value="Smr"/>
    <property type="match status" value="1"/>
</dbReference>
<dbReference type="InterPro" id="IPR002625">
    <property type="entry name" value="Smr_dom"/>
</dbReference>
<dbReference type="GO" id="GO:0004519">
    <property type="term" value="F:endonuclease activity"/>
    <property type="evidence" value="ECO:0007669"/>
    <property type="project" value="UniProtKB-UniRule"/>
</dbReference>
<comment type="caution">
    <text evidence="11">The sequence shown here is derived from an EMBL/GenBank/DDBJ whole genome shotgun (WGS) entry which is preliminary data.</text>
</comment>
<dbReference type="InterPro" id="IPR005747">
    <property type="entry name" value="MutS2"/>
</dbReference>
<feature type="region of interest" description="Disordered" evidence="9">
    <location>
        <begin position="1"/>
        <end position="23"/>
    </location>
</feature>
<name>A0A0C2CX27_9BACT</name>
<feature type="compositionally biased region" description="Basic and acidic residues" evidence="9">
    <location>
        <begin position="13"/>
        <end position="23"/>
    </location>
</feature>
<dbReference type="SUPFAM" id="SSF48334">
    <property type="entry name" value="DNA repair protein MutS, domain III"/>
    <property type="match status" value="1"/>
</dbReference>
<feature type="binding site" evidence="7">
    <location>
        <begin position="442"/>
        <end position="449"/>
    </location>
    <ligand>
        <name>ATP</name>
        <dbReference type="ChEBI" id="CHEBI:30616"/>
    </ligand>
</feature>
<dbReference type="SMART" id="SM00533">
    <property type="entry name" value="MUTSd"/>
    <property type="match status" value="1"/>
</dbReference>
<evidence type="ECO:0000313" key="11">
    <source>
        <dbReference type="EMBL" id="KIG12407.1"/>
    </source>
</evidence>
<proteinExistence type="inferred from homology"/>
<dbReference type="Proteomes" id="UP000031599">
    <property type="component" value="Unassembled WGS sequence"/>
</dbReference>
<gene>
    <name evidence="7" type="primary">mutS2</name>
    <name evidence="7" type="synonym">rqcU</name>
    <name evidence="11" type="ORF">DB30_01529</name>
</gene>
<evidence type="ECO:0000313" key="12">
    <source>
        <dbReference type="Proteomes" id="UP000031599"/>
    </source>
</evidence>
<dbReference type="PANTHER" id="PTHR48466:SF2">
    <property type="entry name" value="OS10G0509000 PROTEIN"/>
    <property type="match status" value="1"/>
</dbReference>
<dbReference type="EMBL" id="JMCC02000133">
    <property type="protein sequence ID" value="KIG12407.1"/>
    <property type="molecule type" value="Genomic_DNA"/>
</dbReference>
<dbReference type="Gene3D" id="3.30.1370.110">
    <property type="match status" value="1"/>
</dbReference>
<feature type="coiled-coil region" evidence="8">
    <location>
        <begin position="632"/>
        <end position="666"/>
    </location>
</feature>
<dbReference type="PANTHER" id="PTHR48466">
    <property type="entry name" value="OS10G0509000 PROTEIN-RELATED"/>
    <property type="match status" value="1"/>
</dbReference>
<dbReference type="GO" id="GO:0140664">
    <property type="term" value="F:ATP-dependent DNA damage sensor activity"/>
    <property type="evidence" value="ECO:0007669"/>
    <property type="project" value="InterPro"/>
</dbReference>
<sequence>MRQSLRTSARPRGRSEPLDSTEAKEPPMLVRWLANGRGDALRHLGWAQLVRRLADRLRTDIARSRVHDDLEAMERLLGLLGDEGEALSPRQLAALDRLPALRPETERAAAQARLDELVGIEALWLLDDLGGGANIAAALSQLEDLEESLAVARGGALLSVVELIGVAELCRACALLAAAFEQAERREASGALGVEQVRGLRACAARLGPGPIEVCAALLTELDRAIDRRPEVPQISADASPALAAARKQVRAAKQRLQTHAERLLRNPTIAECLRDNYLSERDGRIVLPVRSDRLGAVRERGAIIHGSSATGQTFYLEPASLVEDNNALREAELAAVEEERKILRALSTKVAERATSLRGMQRACVELDFMLARQALGEQLGGVIPILHPPNGLEGPEGSVAHGRPAIDLRAARHPLLLLDGVEVVPNDIVLDRGHALVVSGPNAGGKTVALKTLGMLALMAAAGIALPCEGQPRLPVFSALITDVGDDQSITANLSTFSAHVGHVREALQAAADQGPGTLVLLDEVAVGTDPEQGAALAEAILVALVNAGATVVVTTHYDRLKLLATQPATSARFHNAAVGFDIARMRPTFRLSLGVPGSSSAIAVARRLGLPEAVLTQAEALLGDEGVKIDELLRDIEAERQSLARTRERLERDQLRLRQQDNEVRIRERRLLEGVRSRKAKAYMAAVEQLRALEVELKTKRKHLRRQDPDQVEQLPTRAELAGEARSTLAKHRASSDAEAVTEAAAARALAGVVGIDPRTLAIGDRVQVLSMKQEGEVVALSGNPPKKATVQLATLRTTVKLRDLSRPPSPELGRKLARKPGKADPILDFQAVIQAQAQAHFGEGAVALKTSVDNVCDVRGQRYEDAQDRVADFVATALARDQDVVMIRHGHGGGAVRKAVRELLARHESVRRQRPGLPAEGGDAVTVAWLQ</sequence>
<keyword evidence="2 7" id="KW-0547">Nucleotide-binding</keyword>
<dbReference type="GO" id="GO:0016887">
    <property type="term" value="F:ATP hydrolysis activity"/>
    <property type="evidence" value="ECO:0007669"/>
    <property type="project" value="InterPro"/>
</dbReference>
<dbReference type="GO" id="GO:0030983">
    <property type="term" value="F:mismatched DNA binding"/>
    <property type="evidence" value="ECO:0007669"/>
    <property type="project" value="InterPro"/>
</dbReference>
<keyword evidence="4 7" id="KW-0067">ATP-binding</keyword>
<keyword evidence="1 7" id="KW-0699">rRNA-binding</keyword>
<keyword evidence="7" id="KW-0540">Nuclease</keyword>
<dbReference type="SMART" id="SM00534">
    <property type="entry name" value="MUTSac"/>
    <property type="match status" value="1"/>
</dbReference>
<comment type="similarity">
    <text evidence="7">Belongs to the DNA mismatch repair MutS family. MutS2 subfamily.</text>
</comment>
<dbReference type="InterPro" id="IPR000432">
    <property type="entry name" value="DNA_mismatch_repair_MutS_C"/>
</dbReference>
<dbReference type="PROSITE" id="PS50828">
    <property type="entry name" value="SMR"/>
    <property type="match status" value="1"/>
</dbReference>
<keyword evidence="3 7" id="KW-0378">Hydrolase</keyword>
<dbReference type="GO" id="GO:0045910">
    <property type="term" value="P:negative regulation of DNA recombination"/>
    <property type="evidence" value="ECO:0007669"/>
    <property type="project" value="InterPro"/>
</dbReference>
<protein>
    <recommendedName>
        <fullName evidence="7">Endonuclease MutS2</fullName>
        <ecNumber evidence="7">3.1.-.-</ecNumber>
    </recommendedName>
    <alternativeName>
        <fullName evidence="7">Ribosome-associated protein quality control-upstream factor</fullName>
        <shortName evidence="7">RQC-upstream factor</shortName>
        <shortName evidence="7">RqcU</shortName>
        <ecNumber evidence="7">3.6.4.-</ecNumber>
    </alternativeName>
</protein>
<keyword evidence="5 7" id="KW-0694">RNA-binding</keyword>
<dbReference type="AlphaFoldDB" id="A0A0C2CX27"/>
<comment type="subunit">
    <text evidence="7">Homodimer. Binds to stalled ribosomes, contacting rRNA.</text>
</comment>